<proteinExistence type="predicted"/>
<dbReference type="EMBL" id="BART01021625">
    <property type="protein sequence ID" value="GAH02514.1"/>
    <property type="molecule type" value="Genomic_DNA"/>
</dbReference>
<reference evidence="1" key="1">
    <citation type="journal article" date="2014" name="Front. Microbiol.">
        <title>High frequency of phylogenetically diverse reductive dehalogenase-homologous genes in deep subseafloor sedimentary metagenomes.</title>
        <authorList>
            <person name="Kawai M."/>
            <person name="Futagami T."/>
            <person name="Toyoda A."/>
            <person name="Takaki Y."/>
            <person name="Nishi S."/>
            <person name="Hori S."/>
            <person name="Arai W."/>
            <person name="Tsubouchi T."/>
            <person name="Morono Y."/>
            <person name="Uchiyama I."/>
            <person name="Ito T."/>
            <person name="Fujiyama A."/>
            <person name="Inagaki F."/>
            <person name="Takami H."/>
        </authorList>
    </citation>
    <scope>NUCLEOTIDE SEQUENCE</scope>
    <source>
        <strain evidence="1">Expedition CK06-06</strain>
    </source>
</reference>
<sequence length="74" mass="8428">NDLGVYPSRSEAIRVALGQFLNDEIKMFENLEDKTFKMLVRSNQKGLLVDLMCNTNENEALYNSALLISLISFK</sequence>
<dbReference type="AlphaFoldDB" id="X1DBU8"/>
<comment type="caution">
    <text evidence="1">The sequence shown here is derived from an EMBL/GenBank/DDBJ whole genome shotgun (WGS) entry which is preliminary data.</text>
</comment>
<accession>X1DBU8</accession>
<evidence type="ECO:0000313" key="1">
    <source>
        <dbReference type="EMBL" id="GAH02514.1"/>
    </source>
</evidence>
<protein>
    <recommendedName>
        <fullName evidence="2">Ribbon-helix-helix protein CopG domain-containing protein</fullName>
    </recommendedName>
</protein>
<evidence type="ECO:0008006" key="2">
    <source>
        <dbReference type="Google" id="ProtNLM"/>
    </source>
</evidence>
<gene>
    <name evidence="1" type="ORF">S01H4_39832</name>
</gene>
<organism evidence="1">
    <name type="scientific">marine sediment metagenome</name>
    <dbReference type="NCBI Taxonomy" id="412755"/>
    <lineage>
        <taxon>unclassified sequences</taxon>
        <taxon>metagenomes</taxon>
        <taxon>ecological metagenomes</taxon>
    </lineage>
</organism>
<name>X1DBU8_9ZZZZ</name>
<feature type="non-terminal residue" evidence="1">
    <location>
        <position position="1"/>
    </location>
</feature>